<evidence type="ECO:0000256" key="1">
    <source>
        <dbReference type="SAM" id="SignalP"/>
    </source>
</evidence>
<dbReference type="Proteomes" id="UP000189462">
    <property type="component" value="Unassembled WGS sequence"/>
</dbReference>
<proteinExistence type="predicted"/>
<keyword evidence="3" id="KW-1185">Reference proteome</keyword>
<reference evidence="2 3" key="1">
    <citation type="submission" date="2017-02" db="EMBL/GenBank/DDBJ databases">
        <title>Genomic diversity within the haloalkaliphilic genus Thioalkalivibrio.</title>
        <authorList>
            <person name="Ahn A.-C."/>
            <person name="Meier-Kolthoff J."/>
            <person name="Overmars L."/>
            <person name="Richter M."/>
            <person name="Woyke T."/>
            <person name="Sorokin D.Y."/>
            <person name="Muyzer G."/>
        </authorList>
    </citation>
    <scope>NUCLEOTIDE SEQUENCE [LARGE SCALE GENOMIC DNA]</scope>
    <source>
        <strain evidence="2 3">ALJD</strain>
    </source>
</reference>
<comment type="caution">
    <text evidence="2">The sequence shown here is derived from an EMBL/GenBank/DDBJ whole genome shotgun (WGS) entry which is preliminary data.</text>
</comment>
<dbReference type="STRING" id="108003.B1C78_09575"/>
<sequence length="188" mass="20143">MRFRLLAAVLLGGFASTGHSAGLEAYLSSKTAQILFVNDAAVVGLPGADMSFGLFYSDDKDYMGTVGLHAAGTPAGEHPVTFGLGGRIYLGSTDRPDQKFQNIGLGGSVRLTIPANMPQAVVGELHYAPSVTSFGDSDELLDWGVRYELEVTPGVSGFAGYRRLTVDLDRDSSYKVDKRVHFGIRFAF</sequence>
<protein>
    <recommendedName>
        <fullName evidence="4">Outer membrane protein beta-barrel domain-containing protein</fullName>
    </recommendedName>
</protein>
<dbReference type="OrthoDB" id="6399250at2"/>
<organism evidence="2 3">
    <name type="scientific">Thioalkalivibrio denitrificans</name>
    <dbReference type="NCBI Taxonomy" id="108003"/>
    <lineage>
        <taxon>Bacteria</taxon>
        <taxon>Pseudomonadati</taxon>
        <taxon>Pseudomonadota</taxon>
        <taxon>Gammaproteobacteria</taxon>
        <taxon>Chromatiales</taxon>
        <taxon>Ectothiorhodospiraceae</taxon>
        <taxon>Thioalkalivibrio</taxon>
    </lineage>
</organism>
<dbReference type="EMBL" id="MVBK01000052">
    <property type="protein sequence ID" value="OOG24056.1"/>
    <property type="molecule type" value="Genomic_DNA"/>
</dbReference>
<dbReference type="RefSeq" id="WP_077278930.1">
    <property type="nucleotide sequence ID" value="NZ_MVBK01000052.1"/>
</dbReference>
<feature type="signal peptide" evidence="1">
    <location>
        <begin position="1"/>
        <end position="20"/>
    </location>
</feature>
<dbReference type="AlphaFoldDB" id="A0A1V3NGZ7"/>
<accession>A0A1V3NGZ7</accession>
<keyword evidence="1" id="KW-0732">Signal</keyword>
<name>A0A1V3NGZ7_9GAMM</name>
<dbReference type="InterPro" id="IPR009998">
    <property type="entry name" value="YfaZ"/>
</dbReference>
<feature type="chain" id="PRO_5012414904" description="Outer membrane protein beta-barrel domain-containing protein" evidence="1">
    <location>
        <begin position="21"/>
        <end position="188"/>
    </location>
</feature>
<evidence type="ECO:0000313" key="3">
    <source>
        <dbReference type="Proteomes" id="UP000189462"/>
    </source>
</evidence>
<gene>
    <name evidence="2" type="ORF">B1C78_09575</name>
</gene>
<evidence type="ECO:0000313" key="2">
    <source>
        <dbReference type="EMBL" id="OOG24056.1"/>
    </source>
</evidence>
<dbReference type="Pfam" id="PF07437">
    <property type="entry name" value="YfaZ"/>
    <property type="match status" value="1"/>
</dbReference>
<evidence type="ECO:0008006" key="4">
    <source>
        <dbReference type="Google" id="ProtNLM"/>
    </source>
</evidence>